<dbReference type="CDD" id="cd14796">
    <property type="entry name" value="RNAse_HIII_N"/>
    <property type="match status" value="1"/>
</dbReference>
<dbReference type="AlphaFoldDB" id="A0AA42BNG0"/>
<keyword evidence="13 14" id="KW-0460">Magnesium</keyword>
<dbReference type="EMBL" id="JANCLT010000001">
    <property type="protein sequence ID" value="MCP8967391.1"/>
    <property type="molecule type" value="Genomic_DNA"/>
</dbReference>
<keyword evidence="12 14" id="KW-0378">Hydrolase</keyword>
<feature type="binding site" evidence="14 15">
    <location>
        <position position="98"/>
    </location>
    <ligand>
        <name>a divalent metal cation</name>
        <dbReference type="ChEBI" id="CHEBI:60240"/>
    </ligand>
</feature>
<feature type="binding site" evidence="14 15">
    <location>
        <position position="202"/>
    </location>
    <ligand>
        <name>a divalent metal cation</name>
        <dbReference type="ChEBI" id="CHEBI:60240"/>
    </ligand>
</feature>
<dbReference type="PIRSF" id="PIRSF037748">
    <property type="entry name" value="RnhC"/>
    <property type="match status" value="1"/>
</dbReference>
<comment type="cofactor">
    <cofactor evidence="14 15">
        <name>Mn(2+)</name>
        <dbReference type="ChEBI" id="CHEBI:29035"/>
    </cofactor>
    <cofactor evidence="14 15">
        <name>Mg(2+)</name>
        <dbReference type="ChEBI" id="CHEBI:18420"/>
    </cofactor>
    <text evidence="14 15">Manganese or magnesium. Binds 1 divalent metal ion per monomer in the absence of substrate. May bind a second metal ion after substrate binding.</text>
</comment>
<protein>
    <recommendedName>
        <fullName evidence="7 14">Ribonuclease HIII</fullName>
        <shortName evidence="14">RNase HIII</shortName>
        <ecNumber evidence="6 14">3.1.26.4</ecNumber>
    </recommendedName>
</protein>
<evidence type="ECO:0000313" key="19">
    <source>
        <dbReference type="Proteomes" id="UP001156102"/>
    </source>
</evidence>
<evidence type="ECO:0000256" key="15">
    <source>
        <dbReference type="PROSITE-ProRule" id="PRU01319"/>
    </source>
</evidence>
<dbReference type="InterPro" id="IPR001352">
    <property type="entry name" value="RNase_HII/HIII"/>
</dbReference>
<dbReference type="PROSITE" id="PS51975">
    <property type="entry name" value="RNASE_H_2"/>
    <property type="match status" value="1"/>
</dbReference>
<evidence type="ECO:0000256" key="16">
    <source>
        <dbReference type="SAM" id="MobiDB-lite"/>
    </source>
</evidence>
<keyword evidence="8 14" id="KW-0963">Cytoplasm</keyword>
<dbReference type="InterPro" id="IPR036397">
    <property type="entry name" value="RNaseH_sf"/>
</dbReference>
<dbReference type="CDD" id="cd06590">
    <property type="entry name" value="RNase_HII_bacteria_HIII_like"/>
    <property type="match status" value="1"/>
</dbReference>
<accession>A0AA42BNG0</accession>
<dbReference type="Pfam" id="PF11858">
    <property type="entry name" value="DUF3378"/>
    <property type="match status" value="1"/>
</dbReference>
<dbReference type="PANTHER" id="PTHR10954">
    <property type="entry name" value="RIBONUCLEASE H2 SUBUNIT A"/>
    <property type="match status" value="1"/>
</dbReference>
<dbReference type="InterPro" id="IPR012337">
    <property type="entry name" value="RNaseH-like_sf"/>
</dbReference>
<keyword evidence="9 14" id="KW-0540">Nuclease</keyword>
<evidence type="ECO:0000256" key="3">
    <source>
        <dbReference type="ARBA" id="ARBA00004065"/>
    </source>
</evidence>
<dbReference type="GO" id="GO:0032299">
    <property type="term" value="C:ribonuclease H2 complex"/>
    <property type="evidence" value="ECO:0007669"/>
    <property type="project" value="TreeGrafter"/>
</dbReference>
<dbReference type="Pfam" id="PF01351">
    <property type="entry name" value="RNase_HII"/>
    <property type="match status" value="1"/>
</dbReference>
<evidence type="ECO:0000313" key="18">
    <source>
        <dbReference type="EMBL" id="MCP8967391.1"/>
    </source>
</evidence>
<feature type="region of interest" description="Disordered" evidence="16">
    <location>
        <begin position="61"/>
        <end position="81"/>
    </location>
</feature>
<dbReference type="NCBIfam" id="TIGR00716">
    <property type="entry name" value="rnhC"/>
    <property type="match status" value="1"/>
</dbReference>
<dbReference type="PANTHER" id="PTHR10954:SF23">
    <property type="entry name" value="RIBONUCLEASE"/>
    <property type="match status" value="1"/>
</dbReference>
<evidence type="ECO:0000256" key="7">
    <source>
        <dbReference type="ARBA" id="ARBA00021407"/>
    </source>
</evidence>
<evidence type="ECO:0000256" key="14">
    <source>
        <dbReference type="HAMAP-Rule" id="MF_00053"/>
    </source>
</evidence>
<comment type="similarity">
    <text evidence="5 14">Belongs to the RNase HII family. RnhC subfamily.</text>
</comment>
<proteinExistence type="inferred from homology"/>
<evidence type="ECO:0000259" key="17">
    <source>
        <dbReference type="PROSITE" id="PS51975"/>
    </source>
</evidence>
<reference evidence="18" key="1">
    <citation type="submission" date="2022-07" db="EMBL/GenBank/DDBJ databases">
        <authorList>
            <person name="Li W.-J."/>
            <person name="Deng Q.-Q."/>
        </authorList>
    </citation>
    <scope>NUCLEOTIDE SEQUENCE</scope>
    <source>
        <strain evidence="18">SYSU M60031</strain>
    </source>
</reference>
<dbReference type="InterPro" id="IPR004641">
    <property type="entry name" value="RNase_HIII"/>
</dbReference>
<evidence type="ECO:0000256" key="8">
    <source>
        <dbReference type="ARBA" id="ARBA00022490"/>
    </source>
</evidence>
<dbReference type="FunFam" id="3.30.420.10:FF:000047">
    <property type="entry name" value="Ribonuclease HIII"/>
    <property type="match status" value="1"/>
</dbReference>
<dbReference type="GO" id="GO:0006298">
    <property type="term" value="P:mismatch repair"/>
    <property type="evidence" value="ECO:0007669"/>
    <property type="project" value="TreeGrafter"/>
</dbReference>
<dbReference type="InterPro" id="IPR024568">
    <property type="entry name" value="RNase_HIII_N"/>
</dbReference>
<dbReference type="RefSeq" id="WP_254756976.1">
    <property type="nucleotide sequence ID" value="NZ_JANCLT010000001.1"/>
</dbReference>
<dbReference type="GO" id="GO:0003723">
    <property type="term" value="F:RNA binding"/>
    <property type="evidence" value="ECO:0007669"/>
    <property type="project" value="UniProtKB-UniRule"/>
</dbReference>
<keyword evidence="19" id="KW-1185">Reference proteome</keyword>
<evidence type="ECO:0000256" key="9">
    <source>
        <dbReference type="ARBA" id="ARBA00022722"/>
    </source>
</evidence>
<sequence length="307" mass="33247">MSNQVVLTVTPSVLEEMKHYYHSNSTPKVPQGGVFTAKTAGCTITAYKSGKVMFQGTGAAGEASRWGSAPSAAAKPKKTTGYEPPAGISSMSIIGSDEVGTGDFFGPITVVAAYVEKEQIPLLRELGVRDSKGLADEQISAIAKQLLPIVTYSLLSLSNEKYNELQQGGKNQGELKALLHNKAIGNVLEKIHPKKPEGILIDQFVQPDTYYKYLGKQKAVHRENVYFSIKGESVHLAVAAASILARYAFVQKFEELSRKAGFTLPKGAGSQVDQAAAKLIRMHGEASLKEFAKLHFANTDKAKRYLK</sequence>
<comment type="catalytic activity">
    <reaction evidence="1 14 15">
        <text>Endonucleolytic cleavage to 5'-phosphomonoester.</text>
        <dbReference type="EC" id="3.1.26.4"/>
    </reaction>
</comment>
<evidence type="ECO:0000256" key="2">
    <source>
        <dbReference type="ARBA" id="ARBA00001946"/>
    </source>
</evidence>
<evidence type="ECO:0000256" key="11">
    <source>
        <dbReference type="ARBA" id="ARBA00022759"/>
    </source>
</evidence>
<name>A0AA42BNG0_9BACI</name>
<organism evidence="18 19">
    <name type="scientific">Ectobacillus ponti</name>
    <dbReference type="NCBI Taxonomy" id="2961894"/>
    <lineage>
        <taxon>Bacteria</taxon>
        <taxon>Bacillati</taxon>
        <taxon>Bacillota</taxon>
        <taxon>Bacilli</taxon>
        <taxon>Bacillales</taxon>
        <taxon>Bacillaceae</taxon>
        <taxon>Ectobacillus</taxon>
    </lineage>
</organism>
<dbReference type="GO" id="GO:0043137">
    <property type="term" value="P:DNA replication, removal of RNA primer"/>
    <property type="evidence" value="ECO:0007669"/>
    <property type="project" value="TreeGrafter"/>
</dbReference>
<dbReference type="GO" id="GO:0005737">
    <property type="term" value="C:cytoplasm"/>
    <property type="evidence" value="ECO:0007669"/>
    <property type="project" value="UniProtKB-SubCell"/>
</dbReference>
<feature type="binding site" evidence="14 15">
    <location>
        <position position="97"/>
    </location>
    <ligand>
        <name>a divalent metal cation</name>
        <dbReference type="ChEBI" id="CHEBI:60240"/>
    </ligand>
</feature>
<dbReference type="Gene3D" id="3.30.310.10">
    <property type="entry name" value="TATA-Binding Protein"/>
    <property type="match status" value="1"/>
</dbReference>
<dbReference type="InterPro" id="IPR024567">
    <property type="entry name" value="RNase_HII/HIII_dom"/>
</dbReference>
<keyword evidence="11 14" id="KW-0255">Endonuclease</keyword>
<evidence type="ECO:0000256" key="13">
    <source>
        <dbReference type="ARBA" id="ARBA00022842"/>
    </source>
</evidence>
<dbReference type="HAMAP" id="MF_00053">
    <property type="entry name" value="RNase_HIII"/>
    <property type="match status" value="1"/>
</dbReference>
<feature type="domain" description="RNase H type-2" evidence="17">
    <location>
        <begin position="91"/>
        <end position="307"/>
    </location>
</feature>
<dbReference type="Gene3D" id="3.30.420.10">
    <property type="entry name" value="Ribonuclease H-like superfamily/Ribonuclease H"/>
    <property type="match status" value="1"/>
</dbReference>
<comment type="cofactor">
    <cofactor evidence="2">
        <name>Mg(2+)</name>
        <dbReference type="ChEBI" id="CHEBI:18420"/>
    </cofactor>
</comment>
<evidence type="ECO:0000256" key="6">
    <source>
        <dbReference type="ARBA" id="ARBA00012180"/>
    </source>
</evidence>
<dbReference type="SUPFAM" id="SSF53098">
    <property type="entry name" value="Ribonuclease H-like"/>
    <property type="match status" value="1"/>
</dbReference>
<comment type="subcellular location">
    <subcellularLocation>
        <location evidence="4 14">Cytoplasm</location>
    </subcellularLocation>
</comment>
<keyword evidence="10 14" id="KW-0479">Metal-binding</keyword>
<comment type="caution">
    <text evidence="18">The sequence shown here is derived from an EMBL/GenBank/DDBJ whole genome shotgun (WGS) entry which is preliminary data.</text>
</comment>
<dbReference type="EC" id="3.1.26.4" evidence="6 14"/>
<gene>
    <name evidence="14 18" type="primary">rnhC</name>
    <name evidence="18" type="ORF">NK662_02410</name>
</gene>
<dbReference type="InterPro" id="IPR012295">
    <property type="entry name" value="TBP_dom_sf"/>
</dbReference>
<evidence type="ECO:0000256" key="1">
    <source>
        <dbReference type="ARBA" id="ARBA00000077"/>
    </source>
</evidence>
<evidence type="ECO:0000256" key="5">
    <source>
        <dbReference type="ARBA" id="ARBA00008378"/>
    </source>
</evidence>
<dbReference type="GO" id="GO:0000287">
    <property type="term" value="F:magnesium ion binding"/>
    <property type="evidence" value="ECO:0007669"/>
    <property type="project" value="UniProtKB-UniRule"/>
</dbReference>
<evidence type="ECO:0000256" key="4">
    <source>
        <dbReference type="ARBA" id="ARBA00004496"/>
    </source>
</evidence>
<dbReference type="Proteomes" id="UP001156102">
    <property type="component" value="Unassembled WGS sequence"/>
</dbReference>
<evidence type="ECO:0000256" key="10">
    <source>
        <dbReference type="ARBA" id="ARBA00022723"/>
    </source>
</evidence>
<comment type="function">
    <text evidence="3 14">Endonuclease that specifically degrades the RNA of RNA-DNA hybrids.</text>
</comment>
<evidence type="ECO:0000256" key="12">
    <source>
        <dbReference type="ARBA" id="ARBA00022801"/>
    </source>
</evidence>
<dbReference type="GO" id="GO:0004523">
    <property type="term" value="F:RNA-DNA hybrid ribonuclease activity"/>
    <property type="evidence" value="ECO:0007669"/>
    <property type="project" value="UniProtKB-UniRule"/>
</dbReference>